<dbReference type="eggNOG" id="ENOG502ZCB6">
    <property type="taxonomic scope" value="Bacteria"/>
</dbReference>
<evidence type="ECO:0000256" key="1">
    <source>
        <dbReference type="SAM" id="Phobius"/>
    </source>
</evidence>
<dbReference type="STRING" id="1235802.C823_01973"/>
<evidence type="ECO:0000259" key="2">
    <source>
        <dbReference type="Pfam" id="PF12164"/>
    </source>
</evidence>
<dbReference type="Proteomes" id="UP000012589">
    <property type="component" value="Unassembled WGS sequence"/>
</dbReference>
<dbReference type="EMBL" id="AQFT01000064">
    <property type="protein sequence ID" value="EMZ28440.1"/>
    <property type="molecule type" value="Genomic_DNA"/>
</dbReference>
<dbReference type="AlphaFoldDB" id="N2AQS3"/>
<comment type="caution">
    <text evidence="3">The sequence shown here is derived from an EMBL/GenBank/DDBJ whole genome shotgun (WGS) entry which is preliminary data.</text>
</comment>
<organism evidence="3 4">
    <name type="scientific">Eubacterium plexicaudatum ASF492</name>
    <dbReference type="NCBI Taxonomy" id="1235802"/>
    <lineage>
        <taxon>Bacteria</taxon>
        <taxon>Bacillati</taxon>
        <taxon>Bacillota</taxon>
        <taxon>Clostridia</taxon>
        <taxon>Eubacteriales</taxon>
        <taxon>Eubacteriaceae</taxon>
        <taxon>Eubacterium</taxon>
    </lineage>
</organism>
<sequence>MSGRTQMSEFCEAQNKRKEDIRMAIAPDTLYLKIDQNVVVDNCQVHLQDIASMECTNEAVLRQLKQKKIYTFQEKDTEKKKKIRIQVFSVLNIIKQIHEDYPNLEVCNIGESDFILECKAGVTENKALEIIKTVLLCVIIFFGAAFTIMTFNNDVGVADVFSRLYQQVIGRESDGVTEIEIFYAIGMPIGITIFYNHIGRKKVTHDPTPIQVEMRKYEQDVDTTFIENASREGKSIDVD</sequence>
<dbReference type="HOGENOM" id="CLU_098268_1_0_9"/>
<dbReference type="Pfam" id="PF12164">
    <property type="entry name" value="SporV_AA"/>
    <property type="match status" value="1"/>
</dbReference>
<feature type="transmembrane region" description="Helical" evidence="1">
    <location>
        <begin position="181"/>
        <end position="198"/>
    </location>
</feature>
<reference evidence="3 4" key="1">
    <citation type="journal article" date="2014" name="Genome Announc.">
        <title>Draft genome sequences of the altered schaedler flora, a defined bacterial community from gnotobiotic mice.</title>
        <authorList>
            <person name="Wannemuehler M.J."/>
            <person name="Overstreet A.M."/>
            <person name="Ward D.V."/>
            <person name="Phillips G.J."/>
        </authorList>
    </citation>
    <scope>NUCLEOTIDE SEQUENCE [LARGE SCALE GENOMIC DNA]</scope>
    <source>
        <strain evidence="3 4">ASF492</strain>
    </source>
</reference>
<protein>
    <recommendedName>
        <fullName evidence="2">Stage V sporulation protein AA domain-containing protein</fullName>
    </recommendedName>
</protein>
<keyword evidence="1" id="KW-0812">Transmembrane</keyword>
<accession>N2AQS3</accession>
<dbReference type="PATRIC" id="fig|1235802.3.peg.2091"/>
<dbReference type="InterPro" id="IPR038548">
    <property type="entry name" value="SporV_AA_N_sf"/>
</dbReference>
<name>N2AQS3_9FIRM</name>
<proteinExistence type="predicted"/>
<feature type="transmembrane region" description="Helical" evidence="1">
    <location>
        <begin position="133"/>
        <end position="151"/>
    </location>
</feature>
<dbReference type="InterPro" id="IPR021997">
    <property type="entry name" value="SporV_AA"/>
</dbReference>
<keyword evidence="4" id="KW-1185">Reference proteome</keyword>
<gene>
    <name evidence="3" type="ORF">C823_01973</name>
</gene>
<dbReference type="Gene3D" id="2.60.480.10">
    <property type="entry name" value="eubacterium ventriosum atcc domain"/>
    <property type="match status" value="1"/>
</dbReference>
<evidence type="ECO:0000313" key="4">
    <source>
        <dbReference type="Proteomes" id="UP000012589"/>
    </source>
</evidence>
<keyword evidence="1" id="KW-1133">Transmembrane helix</keyword>
<evidence type="ECO:0000313" key="3">
    <source>
        <dbReference type="EMBL" id="EMZ28440.1"/>
    </source>
</evidence>
<keyword evidence="1" id="KW-0472">Membrane</keyword>
<feature type="domain" description="Stage V sporulation protein AA" evidence="2">
    <location>
        <begin position="28"/>
        <end position="119"/>
    </location>
</feature>